<evidence type="ECO:0000256" key="4">
    <source>
        <dbReference type="RuleBase" id="RU003919"/>
    </source>
</evidence>
<geneLocation type="nucleomorph" evidence="6"/>
<dbReference type="GeneID" id="10447367"/>
<gene>
    <name evidence="6" type="primary">rps13</name>
    <name evidence="6" type="ORF">CPARA_3gp450</name>
</gene>
<dbReference type="FunFam" id="1.10.287.10:FF:000003">
    <property type="entry name" value="40S ribosomal protein S13"/>
    <property type="match status" value="1"/>
</dbReference>
<dbReference type="InterPro" id="IPR009068">
    <property type="entry name" value="uS15_NS1_RNA-bd_sf"/>
</dbReference>
<dbReference type="InterPro" id="IPR000589">
    <property type="entry name" value="Ribosomal_uS15"/>
</dbReference>
<proteinExistence type="inferred from homology"/>
<name>F2HI45_9CRYP</name>
<keyword evidence="6" id="KW-0542">Nucleomorph</keyword>
<dbReference type="SMART" id="SM01386">
    <property type="entry name" value="Ribosomal_S13_N"/>
    <property type="match status" value="1"/>
</dbReference>
<dbReference type="GO" id="GO:0006412">
    <property type="term" value="P:translation"/>
    <property type="evidence" value="ECO:0007669"/>
    <property type="project" value="InterPro"/>
</dbReference>
<feature type="domain" description="Small ribosomal subunit protein uS15 N-terminal" evidence="5">
    <location>
        <begin position="1"/>
        <end position="60"/>
    </location>
</feature>
<evidence type="ECO:0000313" key="7">
    <source>
        <dbReference type="Proteomes" id="UP000243423"/>
    </source>
</evidence>
<dbReference type="Proteomes" id="UP000243423">
    <property type="component" value="Nucleomorph 3"/>
</dbReference>
<dbReference type="GO" id="GO:0005730">
    <property type="term" value="C:nucleolus"/>
    <property type="evidence" value="ECO:0007669"/>
    <property type="project" value="TreeGrafter"/>
</dbReference>
<dbReference type="FunFam" id="4.10.860.130:FF:000001">
    <property type="entry name" value="40S ribosomal protein S13"/>
    <property type="match status" value="1"/>
</dbReference>
<keyword evidence="3 4" id="KW-0687">Ribonucleoprotein</keyword>
<dbReference type="EMBL" id="CP002174">
    <property type="protein sequence ID" value="AEA39108.1"/>
    <property type="molecule type" value="Genomic_DNA"/>
</dbReference>
<dbReference type="InterPro" id="IPR012606">
    <property type="entry name" value="Ribosomal_uS15_N"/>
</dbReference>
<dbReference type="Pfam" id="PF08069">
    <property type="entry name" value="Ribosomal_S13_N"/>
    <property type="match status" value="1"/>
</dbReference>
<reference evidence="6 7" key="1">
    <citation type="journal article" date="2011" name="Genome Biol. Evol.">
        <title>Complete nucleomorph genome sequence of the nonphotosynthetic alga Cryptomonas paramecium reveals a core nucleomorph gene set.</title>
        <authorList>
            <person name="Tanifuji G."/>
            <person name="Onodera N.T."/>
            <person name="Wheeler T.J."/>
            <person name="Dlutek M."/>
            <person name="Donaher N."/>
            <person name="Archibald J.M."/>
        </authorList>
    </citation>
    <scope>NUCLEOTIDE SEQUENCE [LARGE SCALE GENOMIC DNA]</scope>
    <source>
        <strain evidence="6 7">CCAP977/2A</strain>
    </source>
</reference>
<dbReference type="CDD" id="cd00353">
    <property type="entry name" value="Ribosomal_S15p_S13e"/>
    <property type="match status" value="1"/>
</dbReference>
<dbReference type="InterPro" id="IPR023029">
    <property type="entry name" value="Ribosomal_uS15_arc_euk"/>
</dbReference>
<dbReference type="GO" id="GO:0070181">
    <property type="term" value="F:small ribosomal subunit rRNA binding"/>
    <property type="evidence" value="ECO:0007669"/>
    <property type="project" value="TreeGrafter"/>
</dbReference>
<keyword evidence="2 4" id="KW-0689">Ribosomal protein</keyword>
<sequence>MAKMHGKTRGTSSSVLPFDRKLPQWYQNTQENLTYLICKLAKKGLVPSQIGIFLRDCKGIPQVKYLTGKKILRILKINGLSPEIPEDLFFLIKKATNIKKHLEKNKRDKDSKFRLILVESKIYRLSRYYKTNKQLPAEWKYENLTYAES</sequence>
<dbReference type="PROSITE" id="PS00362">
    <property type="entry name" value="RIBOSOMAL_S15"/>
    <property type="match status" value="1"/>
</dbReference>
<dbReference type="SUPFAM" id="SSF47060">
    <property type="entry name" value="S15/NS1 RNA-binding domain"/>
    <property type="match status" value="1"/>
</dbReference>
<accession>F2HI45</accession>
<evidence type="ECO:0000256" key="2">
    <source>
        <dbReference type="ARBA" id="ARBA00022980"/>
    </source>
</evidence>
<dbReference type="GO" id="GO:0003735">
    <property type="term" value="F:structural constituent of ribosome"/>
    <property type="evidence" value="ECO:0007669"/>
    <property type="project" value="InterPro"/>
</dbReference>
<dbReference type="PANTHER" id="PTHR11885:SF6">
    <property type="entry name" value="SMALL RIBOSOMAL SUBUNIT PROTEIN US15"/>
    <property type="match status" value="1"/>
</dbReference>
<dbReference type="Gene3D" id="1.10.287.10">
    <property type="entry name" value="S15/NS1, RNA-binding"/>
    <property type="match status" value="1"/>
</dbReference>
<dbReference type="SMART" id="SM01387">
    <property type="entry name" value="Ribosomal_S15"/>
    <property type="match status" value="1"/>
</dbReference>
<dbReference type="AlphaFoldDB" id="F2HI45"/>
<dbReference type="HAMAP" id="MF_01343_A">
    <property type="entry name" value="Ribosomal_uS15_A"/>
    <property type="match status" value="1"/>
</dbReference>
<comment type="similarity">
    <text evidence="1 4">Belongs to the universal ribosomal protein uS15 family.</text>
</comment>
<dbReference type="PANTHER" id="PTHR11885">
    <property type="entry name" value="RIBOSOMAL PROTEIN S15P/S13E"/>
    <property type="match status" value="1"/>
</dbReference>
<organism evidence="6 7">
    <name type="scientific">Cryptomonas paramaecium</name>
    <dbReference type="NCBI Taxonomy" id="2898"/>
    <lineage>
        <taxon>Eukaryota</taxon>
        <taxon>Cryptophyceae</taxon>
        <taxon>Cryptomonadales</taxon>
        <taxon>Cryptomonadaceae</taxon>
        <taxon>Cryptomonas</taxon>
    </lineage>
</organism>
<protein>
    <submittedName>
        <fullName evidence="6">40S ribosomal protein S13</fullName>
    </submittedName>
</protein>
<dbReference type="Gene3D" id="4.10.860.130">
    <property type="match status" value="1"/>
</dbReference>
<evidence type="ECO:0000256" key="1">
    <source>
        <dbReference type="ARBA" id="ARBA00008434"/>
    </source>
</evidence>
<dbReference type="RefSeq" id="XP_003240006.1">
    <property type="nucleotide sequence ID" value="XM_003239958.1"/>
</dbReference>
<dbReference type="NCBIfam" id="NF006331">
    <property type="entry name" value="PRK08561.1"/>
    <property type="match status" value="1"/>
</dbReference>
<dbReference type="GO" id="GO:0022627">
    <property type="term" value="C:cytosolic small ribosomal subunit"/>
    <property type="evidence" value="ECO:0007669"/>
    <property type="project" value="TreeGrafter"/>
</dbReference>
<dbReference type="Pfam" id="PF00312">
    <property type="entry name" value="Ribosomal_S15"/>
    <property type="match status" value="1"/>
</dbReference>
<evidence type="ECO:0000259" key="5">
    <source>
        <dbReference type="SMART" id="SM01386"/>
    </source>
</evidence>
<evidence type="ECO:0000313" key="6">
    <source>
        <dbReference type="EMBL" id="AEA39108.1"/>
    </source>
</evidence>
<evidence type="ECO:0000256" key="3">
    <source>
        <dbReference type="ARBA" id="ARBA00023274"/>
    </source>
</evidence>